<reference evidence="1 2" key="1">
    <citation type="submission" date="2017-11" db="EMBL/GenBank/DDBJ databases">
        <authorList>
            <person name="Kracher B."/>
        </authorList>
    </citation>
    <scope>NUCLEOTIDE SEQUENCE [LARGE SCALE GENOMIC DNA]</scope>
    <source>
        <strain evidence="1 2">RACE1</strain>
    </source>
</reference>
<dbReference type="VEuPathDB" id="FungiDB:BLGHR1_14039"/>
<proteinExistence type="predicted"/>
<protein>
    <submittedName>
        <fullName evidence="1">Uncharacterized protein</fullName>
    </submittedName>
</protein>
<name>A0A383UV69_BLUHO</name>
<dbReference type="AlphaFoldDB" id="A0A383UV69"/>
<organism evidence="1 2">
    <name type="scientific">Blumeria hordei</name>
    <name type="common">Barley powdery mildew</name>
    <name type="synonym">Blumeria graminis f. sp. hordei</name>
    <dbReference type="NCBI Taxonomy" id="2867405"/>
    <lineage>
        <taxon>Eukaryota</taxon>
        <taxon>Fungi</taxon>
        <taxon>Dikarya</taxon>
        <taxon>Ascomycota</taxon>
        <taxon>Pezizomycotina</taxon>
        <taxon>Leotiomycetes</taxon>
        <taxon>Erysiphales</taxon>
        <taxon>Erysiphaceae</taxon>
        <taxon>Blumeria</taxon>
    </lineage>
</organism>
<sequence>MVSCAYALLSAGYNLANNPTSYFPSRLRPNEPTRIGAPKSLVFLADGLGNSFYGAYEFPHDGHFPRPDARLDIVRTKESSYDSNARAVAYCSPTLSPIKIIESFKYDLTPMSESYYAKSVPITESERHCQELIEKEWYELLENTSMTPKQLAQNPACSSRDIISLAHRGNLIVTGVYSEMAPKYTNQNTKATMKNHLEPANEVELPKVNIEGFVGLHQMVSYEHTIGSWKYGRTQSALVWYFGHLHLFERRIGCTTWWPKTKIDTEHGNGPILLNFMRSYMELFKILDDKFAEYGLMNRVIDFITCPSCIPLEAQGRLDNIMAELRHLEILRKKHTPTGFLAENFSKKVDYWCY</sequence>
<dbReference type="EMBL" id="UNSH01000049">
    <property type="protein sequence ID" value="SZF03250.1"/>
    <property type="molecule type" value="Genomic_DNA"/>
</dbReference>
<accession>A0A383UV69</accession>
<evidence type="ECO:0000313" key="2">
    <source>
        <dbReference type="Proteomes" id="UP000275772"/>
    </source>
</evidence>
<evidence type="ECO:0000313" key="1">
    <source>
        <dbReference type="EMBL" id="SZF03250.1"/>
    </source>
</evidence>
<gene>
    <name evidence="1" type="ORF">BLGHR1_14039</name>
</gene>
<dbReference type="Proteomes" id="UP000275772">
    <property type="component" value="Unassembled WGS sequence"/>
</dbReference>